<organism evidence="1 2">
    <name type="scientific">Hypsibius exemplaris</name>
    <name type="common">Freshwater tardigrade</name>
    <dbReference type="NCBI Taxonomy" id="2072580"/>
    <lineage>
        <taxon>Eukaryota</taxon>
        <taxon>Metazoa</taxon>
        <taxon>Ecdysozoa</taxon>
        <taxon>Tardigrada</taxon>
        <taxon>Eutardigrada</taxon>
        <taxon>Parachela</taxon>
        <taxon>Hypsibioidea</taxon>
        <taxon>Hypsibiidae</taxon>
        <taxon>Hypsibius</taxon>
    </lineage>
</organism>
<dbReference type="AlphaFoldDB" id="A0A1W0X046"/>
<evidence type="ECO:0000313" key="2">
    <source>
        <dbReference type="Proteomes" id="UP000192578"/>
    </source>
</evidence>
<name>A0A1W0X046_HYPEX</name>
<sequence length="192" mass="22809">MKHPTGGNKFDEYLRVGKYRRSFEMNRLITNPRMEIGEQNPSRSKSFPKDHAYGYYPVKGPYDNVPAVINKWQTFDQDDYLRKYANEYRRLDAIKANNAALDAGISRAKPWNEFCRQHHTPDMYYSLPEDTQKTFLNRRRVKIPDLPLKPRPQDEHEMNRIMSMDYGRKWLLRQIADKNHGRNVKEIDGVSD</sequence>
<accession>A0A1W0X046</accession>
<keyword evidence="2" id="KW-1185">Reference proteome</keyword>
<comment type="caution">
    <text evidence="1">The sequence shown here is derived from an EMBL/GenBank/DDBJ whole genome shotgun (WGS) entry which is preliminary data.</text>
</comment>
<gene>
    <name evidence="1" type="ORF">BV898_05185</name>
</gene>
<dbReference type="Pfam" id="PF14825">
    <property type="entry name" value="CFAP77"/>
    <property type="match status" value="1"/>
</dbReference>
<dbReference type="InterPro" id="IPR029147">
    <property type="entry name" value="CFAP77"/>
</dbReference>
<protein>
    <submittedName>
        <fullName evidence="1">Uncharacterized protein</fullName>
    </submittedName>
</protein>
<dbReference type="EMBL" id="MTYJ01000027">
    <property type="protein sequence ID" value="OQV20841.1"/>
    <property type="molecule type" value="Genomic_DNA"/>
</dbReference>
<proteinExistence type="predicted"/>
<reference evidence="2" key="1">
    <citation type="submission" date="2017-01" db="EMBL/GenBank/DDBJ databases">
        <title>Comparative genomics of anhydrobiosis in the tardigrade Hypsibius dujardini.</title>
        <authorList>
            <person name="Yoshida Y."/>
            <person name="Koutsovoulos G."/>
            <person name="Laetsch D."/>
            <person name="Stevens L."/>
            <person name="Kumar S."/>
            <person name="Horikawa D."/>
            <person name="Ishino K."/>
            <person name="Komine S."/>
            <person name="Tomita M."/>
            <person name="Blaxter M."/>
            <person name="Arakawa K."/>
        </authorList>
    </citation>
    <scope>NUCLEOTIDE SEQUENCE [LARGE SCALE GENOMIC DNA]</scope>
    <source>
        <strain evidence="2">Z151</strain>
    </source>
</reference>
<dbReference type="Proteomes" id="UP000192578">
    <property type="component" value="Unassembled WGS sequence"/>
</dbReference>
<evidence type="ECO:0000313" key="1">
    <source>
        <dbReference type="EMBL" id="OQV20841.1"/>
    </source>
</evidence>